<dbReference type="InterPro" id="IPR014710">
    <property type="entry name" value="RmlC-like_jellyroll"/>
</dbReference>
<comment type="pathway">
    <text evidence="7">Carbohydrate biosynthesis; dTDP-L-rhamnose biosynthesis.</text>
</comment>
<feature type="active site" description="Proton acceptor" evidence="5">
    <location>
        <position position="70"/>
    </location>
</feature>
<dbReference type="EC" id="5.1.3.13" evidence="3 7"/>
<evidence type="ECO:0000313" key="8">
    <source>
        <dbReference type="EMBL" id="GBO82747.1"/>
    </source>
</evidence>
<dbReference type="Pfam" id="PF00908">
    <property type="entry name" value="dTDP_sugar_isom"/>
    <property type="match status" value="1"/>
</dbReference>
<keyword evidence="9" id="KW-1185">Reference proteome</keyword>
<dbReference type="SUPFAM" id="SSF51182">
    <property type="entry name" value="RmlC-like cupins"/>
    <property type="match status" value="1"/>
</dbReference>
<gene>
    <name evidence="8" type="ORF">MS5N3_01980</name>
</gene>
<evidence type="ECO:0000313" key="9">
    <source>
        <dbReference type="Proteomes" id="UP000340077"/>
    </source>
</evidence>
<dbReference type="EMBL" id="BGZH01000001">
    <property type="protein sequence ID" value="GBO82747.1"/>
    <property type="molecule type" value="Genomic_DNA"/>
</dbReference>
<comment type="caution">
    <text evidence="8">The sequence shown here is derived from an EMBL/GenBank/DDBJ whole genome shotgun (WGS) entry which is preliminary data.</text>
</comment>
<dbReference type="PANTHER" id="PTHR21047:SF2">
    <property type="entry name" value="THYMIDINE DIPHOSPHO-4-KETO-RHAMNOSE 3,5-EPIMERASE"/>
    <property type="match status" value="1"/>
</dbReference>
<dbReference type="GO" id="GO:0008830">
    <property type="term" value="F:dTDP-4-dehydrorhamnose 3,5-epimerase activity"/>
    <property type="evidence" value="ECO:0007669"/>
    <property type="project" value="UniProtKB-UniRule"/>
</dbReference>
<dbReference type="PANTHER" id="PTHR21047">
    <property type="entry name" value="DTDP-6-DEOXY-D-GLUCOSE-3,5 EPIMERASE"/>
    <property type="match status" value="1"/>
</dbReference>
<dbReference type="Proteomes" id="UP000340077">
    <property type="component" value="Unassembled WGS sequence"/>
</dbReference>
<dbReference type="CDD" id="cd00438">
    <property type="entry name" value="cupin_RmlC"/>
    <property type="match status" value="1"/>
</dbReference>
<evidence type="ECO:0000256" key="3">
    <source>
        <dbReference type="ARBA" id="ARBA00012098"/>
    </source>
</evidence>
<protein>
    <recommendedName>
        <fullName evidence="4 7">dTDP-4-dehydrorhamnose 3,5-epimerase</fullName>
        <ecNumber evidence="3 7">5.1.3.13</ecNumber>
    </recommendedName>
    <alternativeName>
        <fullName evidence="7">Thymidine diphospho-4-keto-rhamnose 3,5-epimerase</fullName>
    </alternativeName>
</protein>
<evidence type="ECO:0000256" key="6">
    <source>
        <dbReference type="PIRSR" id="PIRSR600888-3"/>
    </source>
</evidence>
<evidence type="ECO:0000256" key="5">
    <source>
        <dbReference type="PIRSR" id="PIRSR600888-1"/>
    </source>
</evidence>
<dbReference type="NCBIfam" id="TIGR01221">
    <property type="entry name" value="rmlC"/>
    <property type="match status" value="1"/>
</dbReference>
<dbReference type="Gene3D" id="2.60.120.10">
    <property type="entry name" value="Jelly Rolls"/>
    <property type="match status" value="1"/>
</dbReference>
<comment type="function">
    <text evidence="2 7">Catalyzes the epimerization of the C3' and C5'positions of dTDP-6-deoxy-D-xylo-4-hexulose, forming dTDP-6-deoxy-L-lyxo-4-hexulose.</text>
</comment>
<evidence type="ECO:0000256" key="2">
    <source>
        <dbReference type="ARBA" id="ARBA00001997"/>
    </source>
</evidence>
<evidence type="ECO:0000256" key="1">
    <source>
        <dbReference type="ARBA" id="ARBA00001298"/>
    </source>
</evidence>
<evidence type="ECO:0000256" key="4">
    <source>
        <dbReference type="ARBA" id="ARBA00019595"/>
    </source>
</evidence>
<sequence>MADLGVEQMIFTETEISGSYLIDVKRIGDDRGFFGRLWCEREMEEMGLVSSIKQSNIGVSPLKGTLRGLHYQTAPHQEVKIIRCPRGAIYDVIVDLRPDSPTFKKWFAVELTAENSRMLYVPEGCATGYQTLVDDTEIYYHTSEFYHPESATGVRHDDPAFGIEWPLPIAAISDNDKNWKNF</sequence>
<reference evidence="8 9" key="1">
    <citation type="journal article" date="2019" name="J. Gen. Appl. Microbiol.">
        <title>Aerobic degradation of cis-dichloroethene by the marine bacterium Marinobacter salsuginis strain 5N-3.</title>
        <authorList>
            <person name="Inoue Y."/>
            <person name="Fukunaga Y."/>
            <person name="Katsumata H."/>
            <person name="Ohji S."/>
            <person name="Hosoyama A."/>
            <person name="Mori K."/>
            <person name="Ando K."/>
        </authorList>
    </citation>
    <scope>NUCLEOTIDE SEQUENCE [LARGE SCALE GENOMIC DNA]</scope>
    <source>
        <strain evidence="8 9">5N-3</strain>
    </source>
</reference>
<feature type="active site" description="Proton donor" evidence="5">
    <location>
        <position position="140"/>
    </location>
</feature>
<dbReference type="GO" id="GO:0019305">
    <property type="term" value="P:dTDP-rhamnose biosynthetic process"/>
    <property type="evidence" value="ECO:0007669"/>
    <property type="project" value="UniProtKB-UniRule"/>
</dbReference>
<comment type="catalytic activity">
    <reaction evidence="1 7">
        <text>dTDP-4-dehydro-6-deoxy-alpha-D-glucose = dTDP-4-dehydro-beta-L-rhamnose</text>
        <dbReference type="Rhea" id="RHEA:16969"/>
        <dbReference type="ChEBI" id="CHEBI:57649"/>
        <dbReference type="ChEBI" id="CHEBI:62830"/>
        <dbReference type="EC" id="5.1.3.13"/>
    </reaction>
</comment>
<comment type="similarity">
    <text evidence="7">Belongs to the dTDP-4-dehydrorhamnose 3,5-epimerase family.</text>
</comment>
<proteinExistence type="inferred from homology"/>
<keyword evidence="7" id="KW-0413">Isomerase</keyword>
<dbReference type="GO" id="GO:0005829">
    <property type="term" value="C:cytosol"/>
    <property type="evidence" value="ECO:0007669"/>
    <property type="project" value="TreeGrafter"/>
</dbReference>
<feature type="site" description="Participates in a stacking interaction with the thymidine ring of dTDP-4-oxo-6-deoxyglucose" evidence="6">
    <location>
        <position position="146"/>
    </location>
</feature>
<name>A0A5M3PIP0_9GAMM</name>
<dbReference type="InterPro" id="IPR000888">
    <property type="entry name" value="RmlC-like"/>
</dbReference>
<accession>A0A5M3PIP0</accession>
<evidence type="ECO:0000256" key="7">
    <source>
        <dbReference type="RuleBase" id="RU364069"/>
    </source>
</evidence>
<comment type="subunit">
    <text evidence="7">Homodimer.</text>
</comment>
<dbReference type="GO" id="GO:0000271">
    <property type="term" value="P:polysaccharide biosynthetic process"/>
    <property type="evidence" value="ECO:0007669"/>
    <property type="project" value="TreeGrafter"/>
</dbReference>
<dbReference type="InterPro" id="IPR011051">
    <property type="entry name" value="RmlC_Cupin_sf"/>
</dbReference>
<dbReference type="AlphaFoldDB" id="A0A5M3PIP0"/>
<organism evidence="8 9">
    <name type="scientific">Marinobacter salsuginis</name>
    <dbReference type="NCBI Taxonomy" id="418719"/>
    <lineage>
        <taxon>Bacteria</taxon>
        <taxon>Pseudomonadati</taxon>
        <taxon>Pseudomonadota</taxon>
        <taxon>Gammaproteobacteria</taxon>
        <taxon>Pseudomonadales</taxon>
        <taxon>Marinobacteraceae</taxon>
        <taxon>Marinobacter</taxon>
    </lineage>
</organism>
<dbReference type="UniPathway" id="UPA00124"/>